<gene>
    <name evidence="1" type="ORF">PS918_00692</name>
</gene>
<accession>A0A5E7R429</accession>
<evidence type="ECO:0000313" key="2">
    <source>
        <dbReference type="Proteomes" id="UP000326611"/>
    </source>
</evidence>
<dbReference type="AlphaFoldDB" id="A0A5E7R429"/>
<evidence type="ECO:0000313" key="1">
    <source>
        <dbReference type="EMBL" id="VVP68157.1"/>
    </source>
</evidence>
<proteinExistence type="predicted"/>
<organism evidence="1 2">
    <name type="scientific">Pseudomonas fluorescens</name>
    <dbReference type="NCBI Taxonomy" id="294"/>
    <lineage>
        <taxon>Bacteria</taxon>
        <taxon>Pseudomonadati</taxon>
        <taxon>Pseudomonadota</taxon>
        <taxon>Gammaproteobacteria</taxon>
        <taxon>Pseudomonadales</taxon>
        <taxon>Pseudomonadaceae</taxon>
        <taxon>Pseudomonas</taxon>
    </lineage>
</organism>
<sequence>MDVNDNACCLNERVVWTFIASRARFYRGCVDYNNGIA</sequence>
<reference evidence="1 2" key="1">
    <citation type="submission" date="2019-09" db="EMBL/GenBank/DDBJ databases">
        <authorList>
            <person name="Chandra G."/>
            <person name="Truman W A."/>
        </authorList>
    </citation>
    <scope>NUCLEOTIDE SEQUENCE [LARGE SCALE GENOMIC DNA]</scope>
    <source>
        <strain evidence="1">PS918</strain>
    </source>
</reference>
<protein>
    <submittedName>
        <fullName evidence="1">Uncharacterized protein</fullName>
    </submittedName>
</protein>
<name>A0A5E7R429_PSEFL</name>
<dbReference type="Proteomes" id="UP000326611">
    <property type="component" value="Unassembled WGS sequence"/>
</dbReference>
<dbReference type="EMBL" id="CABVIY010000001">
    <property type="protein sequence ID" value="VVP68157.1"/>
    <property type="molecule type" value="Genomic_DNA"/>
</dbReference>